<feature type="region of interest" description="Disordered" evidence="1">
    <location>
        <begin position="88"/>
        <end position="108"/>
    </location>
</feature>
<dbReference type="AlphaFoldDB" id="A0A1K0I9I3"/>
<gene>
    <name evidence="2" type="ORF">CNECB9_1150023</name>
</gene>
<dbReference type="EMBL" id="FMSH01000019">
    <property type="protein sequence ID" value="SCU73479.1"/>
    <property type="molecule type" value="Genomic_DNA"/>
</dbReference>
<evidence type="ECO:0000313" key="2">
    <source>
        <dbReference type="EMBL" id="SCU73479.1"/>
    </source>
</evidence>
<accession>A0A1K0I9I3</accession>
<evidence type="ECO:0000256" key="1">
    <source>
        <dbReference type="SAM" id="MobiDB-lite"/>
    </source>
</evidence>
<proteinExistence type="predicted"/>
<organism evidence="2">
    <name type="scientific">Cupriavidus necator</name>
    <name type="common">Alcaligenes eutrophus</name>
    <name type="synonym">Ralstonia eutropha</name>
    <dbReference type="NCBI Taxonomy" id="106590"/>
    <lineage>
        <taxon>Bacteria</taxon>
        <taxon>Pseudomonadati</taxon>
        <taxon>Pseudomonadota</taxon>
        <taxon>Betaproteobacteria</taxon>
        <taxon>Burkholderiales</taxon>
        <taxon>Burkholderiaceae</taxon>
        <taxon>Cupriavidus</taxon>
    </lineage>
</organism>
<dbReference type="RefSeq" id="WP_340519844.1">
    <property type="nucleotide sequence ID" value="NZ_FMSH01000019.1"/>
</dbReference>
<protein>
    <submittedName>
        <fullName evidence="2">Uncharacterized protein</fullName>
    </submittedName>
</protein>
<name>A0A1K0I9I3_CUPNE</name>
<reference evidence="2" key="1">
    <citation type="submission" date="2016-09" db="EMBL/GenBank/DDBJ databases">
        <authorList>
            <person name="Capua I."/>
            <person name="De Benedictis P."/>
            <person name="Joannis T."/>
            <person name="Lombin L.H."/>
            <person name="Cattoli G."/>
        </authorList>
    </citation>
    <scope>NUCLEOTIDE SEQUENCE</scope>
    <source>
        <strain evidence="2">B9</strain>
    </source>
</reference>
<sequence>MWPAALSIAPWRAALLILGAFLAGAAAGALYVGGRQSGKESAAHTVEKVAGKAIAVADTAQVKQLRQQLAAARSEAAAFQSQLAEAARANPAPTACRLPDGLRDDLNR</sequence>